<dbReference type="InterPro" id="IPR007484">
    <property type="entry name" value="Peptidase_M28"/>
</dbReference>
<dbReference type="Gene3D" id="3.40.630.10">
    <property type="entry name" value="Zn peptidases"/>
    <property type="match status" value="2"/>
</dbReference>
<dbReference type="AlphaFoldDB" id="A0A545U9P3"/>
<dbReference type="GO" id="GO:0006508">
    <property type="term" value="P:proteolysis"/>
    <property type="evidence" value="ECO:0007669"/>
    <property type="project" value="InterPro"/>
</dbReference>
<evidence type="ECO:0000313" key="3">
    <source>
        <dbReference type="EMBL" id="TQV86133.1"/>
    </source>
</evidence>
<dbReference type="Proteomes" id="UP000319732">
    <property type="component" value="Unassembled WGS sequence"/>
</dbReference>
<comment type="caution">
    <text evidence="3">The sequence shown here is derived from an EMBL/GenBank/DDBJ whole genome shotgun (WGS) entry which is preliminary data.</text>
</comment>
<dbReference type="Pfam" id="PF04389">
    <property type="entry name" value="Peptidase_M28"/>
    <property type="match status" value="1"/>
</dbReference>
<feature type="chain" id="PRO_5022189378" evidence="1">
    <location>
        <begin position="21"/>
        <end position="545"/>
    </location>
</feature>
<proteinExistence type="predicted"/>
<evidence type="ECO:0000256" key="1">
    <source>
        <dbReference type="SAM" id="SignalP"/>
    </source>
</evidence>
<gene>
    <name evidence="3" type="ORF">FKG94_00830</name>
</gene>
<keyword evidence="1" id="KW-0732">Signal</keyword>
<keyword evidence="3" id="KW-0378">Hydrolase</keyword>
<dbReference type="InterPro" id="IPR046450">
    <property type="entry name" value="PA_dom_sf"/>
</dbReference>
<accession>A0A545U9P3</accession>
<protein>
    <submittedName>
        <fullName evidence="3">M20/M25/M40 family metallo-hydrolase</fullName>
    </submittedName>
</protein>
<evidence type="ECO:0000259" key="2">
    <source>
        <dbReference type="Pfam" id="PF04389"/>
    </source>
</evidence>
<dbReference type="SUPFAM" id="SSF53187">
    <property type="entry name" value="Zn-dependent exopeptidases"/>
    <property type="match status" value="1"/>
</dbReference>
<evidence type="ECO:0000313" key="4">
    <source>
        <dbReference type="Proteomes" id="UP000319732"/>
    </source>
</evidence>
<sequence>MINAAQVVITAFLLTAAAAAASTQIVPDKSISNSMKAHITFLADDALEGRKPGEKGYKIAARYVASQFSALGLAPVGDNSSFYQHVPLSRAGLTAAKPSIRINGQRLDGDNEDIMIGPSVTAAHEIVEGEAVFVGYGIDAPQHGLNDYAGLDLRGKVAVFLNGFPGDLPGATGAHLALQKTAAARRRGAVATIELETSASLKRRPWRLIKETFSRPITTWVNEQGEASPAPSANRATARLTGSASEMLFEKAQKSFASILAEADQLGGKPRGFPLGAAVRIERTSAMRTLTSENIVAMLPGSDVRLSKESVLLTAHLDHIGVMEQRTDDPIYNGAMDNAAGIAALIEIARLLAEAPTPPKRSVVFAALTAEEDGMVGSHYLANHPIRPDGERIVAVLNFDMPILLFDFTDIIALGAAHSTLELAVNRAAAQMRLRHVPDPSPAEGHFTRSDHYRFVEKGVPALSIRTAEKTRGSPISATFLREHYHQPSDDPGLPFNWVAAARYAQISALITQMVADADVSPRWYADSPFGQAFAPNSEKSNPQN</sequence>
<reference evidence="3 4" key="1">
    <citation type="submission" date="2019-06" db="EMBL/GenBank/DDBJ databases">
        <title>Whole genome sequence for Cellvibrionaceae sp. R142.</title>
        <authorList>
            <person name="Wang G."/>
        </authorList>
    </citation>
    <scope>NUCLEOTIDE SEQUENCE [LARGE SCALE GENOMIC DNA]</scope>
    <source>
        <strain evidence="3 4">R142</strain>
    </source>
</reference>
<organism evidence="3 4">
    <name type="scientific">Exilibacterium tricleocarpae</name>
    <dbReference type="NCBI Taxonomy" id="2591008"/>
    <lineage>
        <taxon>Bacteria</taxon>
        <taxon>Pseudomonadati</taxon>
        <taxon>Pseudomonadota</taxon>
        <taxon>Gammaproteobacteria</taxon>
        <taxon>Cellvibrionales</taxon>
        <taxon>Cellvibrionaceae</taxon>
        <taxon>Exilibacterium</taxon>
    </lineage>
</organism>
<name>A0A545U9P3_9GAMM</name>
<dbReference type="SUPFAM" id="SSF52025">
    <property type="entry name" value="PA domain"/>
    <property type="match status" value="1"/>
</dbReference>
<dbReference type="GO" id="GO:0008235">
    <property type="term" value="F:metalloexopeptidase activity"/>
    <property type="evidence" value="ECO:0007669"/>
    <property type="project" value="InterPro"/>
</dbReference>
<keyword evidence="4" id="KW-1185">Reference proteome</keyword>
<dbReference type="OrthoDB" id="9778250at2"/>
<dbReference type="PANTHER" id="PTHR12147:SF26">
    <property type="entry name" value="PEPTIDASE M28 DOMAIN-CONTAINING PROTEIN"/>
    <property type="match status" value="1"/>
</dbReference>
<dbReference type="EMBL" id="VHSG01000002">
    <property type="protein sequence ID" value="TQV86133.1"/>
    <property type="molecule type" value="Genomic_DNA"/>
</dbReference>
<dbReference type="PANTHER" id="PTHR12147">
    <property type="entry name" value="METALLOPEPTIDASE M28 FAMILY MEMBER"/>
    <property type="match status" value="1"/>
</dbReference>
<dbReference type="InterPro" id="IPR045175">
    <property type="entry name" value="M28_fam"/>
</dbReference>
<feature type="signal peptide" evidence="1">
    <location>
        <begin position="1"/>
        <end position="20"/>
    </location>
</feature>
<feature type="domain" description="Peptidase M28" evidence="2">
    <location>
        <begin position="294"/>
        <end position="507"/>
    </location>
</feature>
<dbReference type="Gene3D" id="3.50.30.30">
    <property type="match status" value="1"/>
</dbReference>